<name>A0A4P5P3X8_9ENTE</name>
<dbReference type="Pfam" id="PF01381">
    <property type="entry name" value="HTH_3"/>
    <property type="match status" value="1"/>
</dbReference>
<evidence type="ECO:0000313" key="3">
    <source>
        <dbReference type="EMBL" id="GCF92457.1"/>
    </source>
</evidence>
<dbReference type="GO" id="GO:0003677">
    <property type="term" value="F:DNA binding"/>
    <property type="evidence" value="ECO:0007669"/>
    <property type="project" value="UniProtKB-KW"/>
</dbReference>
<dbReference type="AlphaFoldDB" id="A0A4P5P3X8"/>
<proteinExistence type="predicted"/>
<dbReference type="InterPro" id="IPR001387">
    <property type="entry name" value="Cro/C1-type_HTH"/>
</dbReference>
<evidence type="ECO:0000313" key="4">
    <source>
        <dbReference type="Proteomes" id="UP000290567"/>
    </source>
</evidence>
<dbReference type="PANTHER" id="PTHR46558">
    <property type="entry name" value="TRACRIPTIONAL REGULATORY PROTEIN-RELATED-RELATED"/>
    <property type="match status" value="1"/>
</dbReference>
<protein>
    <submittedName>
        <fullName evidence="3">Transcriptional regulator</fullName>
    </submittedName>
</protein>
<dbReference type="Proteomes" id="UP000290567">
    <property type="component" value="Unassembled WGS sequence"/>
</dbReference>
<sequence length="375" mass="43190">MRMNLGSVIAEKRKKKKITQQELADFMNVSKASVSKWETGHTYPDITLLPLLAAYFNISIDELLNYEPQLSNQEIQHIYTSLQRSFETMMPEEVLSSIHSFIRRYYSCYPFILQMGSLILNHLDLLPGENQQEKEQRYFLEALELFVHVRTNAKDPELILQASRMEAFALLMMHKADEVLEILGDVTPANFPVESMIAAAFQMKGDGQKAIETMQSALYQHVSVMMSSFTNYLRCLTPQSEKFEETVKRGYQFAEVFDLEQLHPVVLLNFQLSALFGYAQQQKETEALDILEEFTHLMEQIEFPMKMHGDRYFDQLGPWFDSLETGTQMPRDPAFVQEGLVAAVVDNPMLSGFEDQARLQELIQRLVPLGGKKDE</sequence>
<dbReference type="PROSITE" id="PS50943">
    <property type="entry name" value="HTH_CROC1"/>
    <property type="match status" value="1"/>
</dbReference>
<dbReference type="SUPFAM" id="SSF47413">
    <property type="entry name" value="lambda repressor-like DNA-binding domains"/>
    <property type="match status" value="1"/>
</dbReference>
<dbReference type="RefSeq" id="WP_146620967.1">
    <property type="nucleotide sequence ID" value="NZ_BJCC01000002.1"/>
</dbReference>
<dbReference type="SMART" id="SM00530">
    <property type="entry name" value="HTH_XRE"/>
    <property type="match status" value="1"/>
</dbReference>
<keyword evidence="1" id="KW-0238">DNA-binding</keyword>
<dbReference type="InterPro" id="IPR010982">
    <property type="entry name" value="Lambda_DNA-bd_dom_sf"/>
</dbReference>
<keyword evidence="4" id="KW-1185">Reference proteome</keyword>
<dbReference type="EMBL" id="BJCC01000002">
    <property type="protein sequence ID" value="GCF92457.1"/>
    <property type="molecule type" value="Genomic_DNA"/>
</dbReference>
<feature type="domain" description="HTH cro/C1-type" evidence="2">
    <location>
        <begin position="9"/>
        <end position="63"/>
    </location>
</feature>
<dbReference type="OrthoDB" id="9812495at2"/>
<dbReference type="Gene3D" id="1.10.260.40">
    <property type="entry name" value="lambda repressor-like DNA-binding domains"/>
    <property type="match status" value="1"/>
</dbReference>
<evidence type="ECO:0000256" key="1">
    <source>
        <dbReference type="ARBA" id="ARBA00023125"/>
    </source>
</evidence>
<organism evidence="3 4">
    <name type="scientific">Enterococcus florum</name>
    <dbReference type="NCBI Taxonomy" id="2480627"/>
    <lineage>
        <taxon>Bacteria</taxon>
        <taxon>Bacillati</taxon>
        <taxon>Bacillota</taxon>
        <taxon>Bacilli</taxon>
        <taxon>Lactobacillales</taxon>
        <taxon>Enterococcaceae</taxon>
        <taxon>Enterococcus</taxon>
    </lineage>
</organism>
<evidence type="ECO:0000259" key="2">
    <source>
        <dbReference type="PROSITE" id="PS50943"/>
    </source>
</evidence>
<reference evidence="4" key="1">
    <citation type="submission" date="2019-02" db="EMBL/GenBank/DDBJ databases">
        <title>Draft genome sequence of Enterococcus sp. Gos25-1.</title>
        <authorList>
            <person name="Tanaka N."/>
            <person name="Shiwa Y."/>
            <person name="Fujita N."/>
        </authorList>
    </citation>
    <scope>NUCLEOTIDE SEQUENCE [LARGE SCALE GENOMIC DNA]</scope>
    <source>
        <strain evidence="4">Gos25-1</strain>
    </source>
</reference>
<accession>A0A4P5P3X8</accession>
<gene>
    <name evidence="3" type="ORF">NRIC_03480</name>
</gene>
<dbReference type="PANTHER" id="PTHR46558:SF11">
    <property type="entry name" value="HTH-TYPE TRANSCRIPTIONAL REGULATOR XRE"/>
    <property type="match status" value="1"/>
</dbReference>
<dbReference type="CDD" id="cd00093">
    <property type="entry name" value="HTH_XRE"/>
    <property type="match status" value="1"/>
</dbReference>
<comment type="caution">
    <text evidence="3">The sequence shown here is derived from an EMBL/GenBank/DDBJ whole genome shotgun (WGS) entry which is preliminary data.</text>
</comment>